<organism evidence="2 3">
    <name type="scientific">Gnomoniopsis smithogilvyi</name>
    <dbReference type="NCBI Taxonomy" id="1191159"/>
    <lineage>
        <taxon>Eukaryota</taxon>
        <taxon>Fungi</taxon>
        <taxon>Dikarya</taxon>
        <taxon>Ascomycota</taxon>
        <taxon>Pezizomycotina</taxon>
        <taxon>Sordariomycetes</taxon>
        <taxon>Sordariomycetidae</taxon>
        <taxon>Diaporthales</taxon>
        <taxon>Gnomoniaceae</taxon>
        <taxon>Gnomoniopsis</taxon>
    </lineage>
</organism>
<protein>
    <recommendedName>
        <fullName evidence="4">DUF4267 domain-containing protein</fullName>
    </recommendedName>
</protein>
<sequence>MASLTANDMAFGLTPIIGSLLVYSGVKGTFINPLSWAKGYGLPTATVETVVTFPAATGRNLGAGFFVWAMILTGQRKSLGVFLTCWAWAGISDTMILVQHPQGTNVAMHACNTAILLILGPFLAWSSRT</sequence>
<evidence type="ECO:0000256" key="1">
    <source>
        <dbReference type="SAM" id="Phobius"/>
    </source>
</evidence>
<reference evidence="2" key="1">
    <citation type="submission" date="2022-10" db="EMBL/GenBank/DDBJ databases">
        <title>Tapping the CABI collections for fungal endophytes: first genome assemblies for Collariella, Neodidymelliopsis, Ascochyta clinopodiicola, Didymella pomorum, Didymosphaeria variabile, Neocosmospora piperis and Neocucurbitaria cava.</title>
        <authorList>
            <person name="Hill R."/>
        </authorList>
    </citation>
    <scope>NUCLEOTIDE SEQUENCE</scope>
    <source>
        <strain evidence="2">IMI 355082</strain>
    </source>
</reference>
<dbReference type="OrthoDB" id="5070419at2759"/>
<feature type="transmembrane region" description="Helical" evidence="1">
    <location>
        <begin position="106"/>
        <end position="125"/>
    </location>
</feature>
<comment type="caution">
    <text evidence="2">The sequence shown here is derived from an EMBL/GenBank/DDBJ whole genome shotgun (WGS) entry which is preliminary data.</text>
</comment>
<dbReference type="InterPro" id="IPR025363">
    <property type="entry name" value="DUF4267"/>
</dbReference>
<keyword evidence="3" id="KW-1185">Reference proteome</keyword>
<evidence type="ECO:0000313" key="2">
    <source>
        <dbReference type="EMBL" id="KAJ4389515.1"/>
    </source>
</evidence>
<keyword evidence="1" id="KW-1133">Transmembrane helix</keyword>
<keyword evidence="1" id="KW-0472">Membrane</keyword>
<dbReference type="AlphaFoldDB" id="A0A9W8YPM7"/>
<proteinExistence type="predicted"/>
<dbReference type="EMBL" id="JAPEVB010000004">
    <property type="protein sequence ID" value="KAJ4389515.1"/>
    <property type="molecule type" value="Genomic_DNA"/>
</dbReference>
<evidence type="ECO:0008006" key="4">
    <source>
        <dbReference type="Google" id="ProtNLM"/>
    </source>
</evidence>
<name>A0A9W8YPM7_9PEZI</name>
<keyword evidence="1" id="KW-0812">Transmembrane</keyword>
<dbReference type="Pfam" id="PF14087">
    <property type="entry name" value="DUF4267"/>
    <property type="match status" value="1"/>
</dbReference>
<accession>A0A9W8YPM7</accession>
<feature type="transmembrane region" description="Helical" evidence="1">
    <location>
        <begin position="51"/>
        <end position="72"/>
    </location>
</feature>
<evidence type="ECO:0000313" key="3">
    <source>
        <dbReference type="Proteomes" id="UP001140453"/>
    </source>
</evidence>
<dbReference type="Proteomes" id="UP001140453">
    <property type="component" value="Unassembled WGS sequence"/>
</dbReference>
<feature type="transmembrane region" description="Helical" evidence="1">
    <location>
        <begin position="79"/>
        <end position="100"/>
    </location>
</feature>
<gene>
    <name evidence="2" type="ORF">N0V93_006985</name>
</gene>
<feature type="transmembrane region" description="Helical" evidence="1">
    <location>
        <begin position="12"/>
        <end position="31"/>
    </location>
</feature>